<feature type="domain" description="SusD-like N-terminal" evidence="7">
    <location>
        <begin position="65"/>
        <end position="223"/>
    </location>
</feature>
<evidence type="ECO:0000256" key="3">
    <source>
        <dbReference type="ARBA" id="ARBA00022729"/>
    </source>
</evidence>
<keyword evidence="5" id="KW-0998">Cell outer membrane</keyword>
<dbReference type="Proteomes" id="UP001500742">
    <property type="component" value="Unassembled WGS sequence"/>
</dbReference>
<evidence type="ECO:0000259" key="6">
    <source>
        <dbReference type="Pfam" id="PF07980"/>
    </source>
</evidence>
<keyword evidence="4" id="KW-0472">Membrane</keyword>
<dbReference type="Gene3D" id="1.25.40.390">
    <property type="match status" value="1"/>
</dbReference>
<name>A0ABP7R1T4_9SPHI</name>
<dbReference type="InterPro" id="IPR011990">
    <property type="entry name" value="TPR-like_helical_dom_sf"/>
</dbReference>
<comment type="subcellular location">
    <subcellularLocation>
        <location evidence="1">Cell outer membrane</location>
    </subcellularLocation>
</comment>
<dbReference type="InterPro" id="IPR012944">
    <property type="entry name" value="SusD_RagB_dom"/>
</dbReference>
<evidence type="ECO:0000256" key="1">
    <source>
        <dbReference type="ARBA" id="ARBA00004442"/>
    </source>
</evidence>
<keyword evidence="3" id="KW-0732">Signal</keyword>
<evidence type="ECO:0000313" key="9">
    <source>
        <dbReference type="Proteomes" id="UP001500742"/>
    </source>
</evidence>
<proteinExistence type="inferred from homology"/>
<evidence type="ECO:0000313" key="8">
    <source>
        <dbReference type="EMBL" id="GAA3991023.1"/>
    </source>
</evidence>
<dbReference type="SUPFAM" id="SSF48452">
    <property type="entry name" value="TPR-like"/>
    <property type="match status" value="1"/>
</dbReference>
<dbReference type="CDD" id="cd08977">
    <property type="entry name" value="SusD"/>
    <property type="match status" value="1"/>
</dbReference>
<organism evidence="8 9">
    <name type="scientific">Mucilaginibacter dorajii</name>
    <dbReference type="NCBI Taxonomy" id="692994"/>
    <lineage>
        <taxon>Bacteria</taxon>
        <taxon>Pseudomonadati</taxon>
        <taxon>Bacteroidota</taxon>
        <taxon>Sphingobacteriia</taxon>
        <taxon>Sphingobacteriales</taxon>
        <taxon>Sphingobacteriaceae</taxon>
        <taxon>Mucilaginibacter</taxon>
    </lineage>
</organism>
<feature type="domain" description="RagB/SusD" evidence="6">
    <location>
        <begin position="308"/>
        <end position="477"/>
    </location>
</feature>
<gene>
    <name evidence="8" type="ORF">GCM10022210_51040</name>
</gene>
<accession>A0ABP7R1T4</accession>
<protein>
    <submittedName>
        <fullName evidence="8">RagB/SusD family nutrient uptake outer membrane protein</fullName>
    </submittedName>
</protein>
<dbReference type="Pfam" id="PF14322">
    <property type="entry name" value="SusD-like_3"/>
    <property type="match status" value="1"/>
</dbReference>
<reference evidence="9" key="1">
    <citation type="journal article" date="2019" name="Int. J. Syst. Evol. Microbiol.">
        <title>The Global Catalogue of Microorganisms (GCM) 10K type strain sequencing project: providing services to taxonomists for standard genome sequencing and annotation.</title>
        <authorList>
            <consortium name="The Broad Institute Genomics Platform"/>
            <consortium name="The Broad Institute Genome Sequencing Center for Infectious Disease"/>
            <person name="Wu L."/>
            <person name="Ma J."/>
        </authorList>
    </citation>
    <scope>NUCLEOTIDE SEQUENCE [LARGE SCALE GENOMIC DNA]</scope>
    <source>
        <strain evidence="9">JCM 16601</strain>
    </source>
</reference>
<dbReference type="InterPro" id="IPR033985">
    <property type="entry name" value="SusD-like_N"/>
</dbReference>
<dbReference type="PROSITE" id="PS51257">
    <property type="entry name" value="PROKAR_LIPOPROTEIN"/>
    <property type="match status" value="1"/>
</dbReference>
<dbReference type="RefSeq" id="WP_259086615.1">
    <property type="nucleotide sequence ID" value="NZ_BAAAZC010000031.1"/>
</dbReference>
<evidence type="ECO:0000256" key="4">
    <source>
        <dbReference type="ARBA" id="ARBA00023136"/>
    </source>
</evidence>
<dbReference type="EMBL" id="BAAAZC010000031">
    <property type="protein sequence ID" value="GAA3991023.1"/>
    <property type="molecule type" value="Genomic_DNA"/>
</dbReference>
<keyword evidence="9" id="KW-1185">Reference proteome</keyword>
<evidence type="ECO:0000256" key="5">
    <source>
        <dbReference type="ARBA" id="ARBA00023237"/>
    </source>
</evidence>
<sequence>MKKIYILMGVASILFSCNKLDEKPTSVIVKEQFFKTQADAVAGVTAVYGELVSDGTEQPLYGREINFLTDMTTDDLSAGPSAINPNVRALSSITYTTTNDRVQVLWRQLYTGISRANVAIDQIPTISFDPATRTRLVLEAKFLRALFYFDLVRLWGDVPLVLHDPTSTDLNSLKTNRSPAADVYKQIIADLTDAQSLPATYTGADIGRATAGAAKTLLLKVYLTQKDWTNAVAKAKEIINGPYGYGLVTNYGDLFNKATKNGKEHIFSAQFDSNGGLGNSSVLMGAAFTGFGVSVPADIPADSSVYKQFSANDTRRAVTFYTSLTNPSTGVVKVYPTFYFGKYVDRTVLLTSNQSGINFPVLRYADVLLMYSEALNELSGATADAYSGINQVRNRANTGDLTPGLSQAAFRDSLYAERRREFVQEAQRWFDLARTGKLVEAVSKVATKTNVSAKNYLFPIPQSEISINAGLTQNTGYTN</sequence>
<comment type="caution">
    <text evidence="8">The sequence shown here is derived from an EMBL/GenBank/DDBJ whole genome shotgun (WGS) entry which is preliminary data.</text>
</comment>
<dbReference type="Pfam" id="PF07980">
    <property type="entry name" value="SusD_RagB"/>
    <property type="match status" value="1"/>
</dbReference>
<evidence type="ECO:0000256" key="2">
    <source>
        <dbReference type="ARBA" id="ARBA00006275"/>
    </source>
</evidence>
<comment type="similarity">
    <text evidence="2">Belongs to the SusD family.</text>
</comment>
<evidence type="ECO:0000259" key="7">
    <source>
        <dbReference type="Pfam" id="PF14322"/>
    </source>
</evidence>